<dbReference type="AlphaFoldDB" id="A0A7W8YV23"/>
<dbReference type="Proteomes" id="UP000537718">
    <property type="component" value="Unassembled WGS sequence"/>
</dbReference>
<dbReference type="SUPFAM" id="SSF53383">
    <property type="entry name" value="PLP-dependent transferases"/>
    <property type="match status" value="1"/>
</dbReference>
<dbReference type="InterPro" id="IPR015424">
    <property type="entry name" value="PyrdxlP-dep_Trfase"/>
</dbReference>
<dbReference type="RefSeq" id="WP_183868261.1">
    <property type="nucleotide sequence ID" value="NZ_JACHCF010000008.1"/>
</dbReference>
<name>A0A7W8YV23_9SPHI</name>
<evidence type="ECO:0008006" key="3">
    <source>
        <dbReference type="Google" id="ProtNLM"/>
    </source>
</evidence>
<sequence>MKAIGGYFELETNKGNEYHDSALRLNTGRNAFEYILTVKEYKKVYLPFYTCDVLMTSLDKLNLKYEFYSVDENLEPLFNKNLLSDEAFLYINYYGIKDDTVIRLAGIYSNIIIDNTQAFFNTPIPGIDTFYSARKFFGVADGAYLYTTKKLNIGLAKDISLDRMGHLLGRIDKGAEFGYNLFRENDESLNLQDIKEMSALSSAILRGIDYNEVLRIRKENFNFLNQGLKELNGFKLNTDHIGCPMIYPFLVKDGVNIREILIKNQIYVASYWNSVLDIVSPDSYESYLTNNLLPLPIDQRYTFAEMQRIINVIRSFYGV</sequence>
<protein>
    <recommendedName>
        <fullName evidence="3">dTDP-4-amino-4,6-dideoxygalactose transaminase</fullName>
    </recommendedName>
</protein>
<evidence type="ECO:0000313" key="1">
    <source>
        <dbReference type="EMBL" id="MBB5622332.1"/>
    </source>
</evidence>
<dbReference type="Gene3D" id="3.90.1150.10">
    <property type="entry name" value="Aspartate Aminotransferase, domain 1"/>
    <property type="match status" value="1"/>
</dbReference>
<dbReference type="InterPro" id="IPR015422">
    <property type="entry name" value="PyrdxlP-dep_Trfase_small"/>
</dbReference>
<evidence type="ECO:0000313" key="2">
    <source>
        <dbReference type="Proteomes" id="UP000537718"/>
    </source>
</evidence>
<reference evidence="1 2" key="1">
    <citation type="submission" date="2020-08" db="EMBL/GenBank/DDBJ databases">
        <title>Genomic Encyclopedia of Type Strains, Phase IV (KMG-V): Genome sequencing to study the core and pangenomes of soil and plant-associated prokaryotes.</title>
        <authorList>
            <person name="Whitman W."/>
        </authorList>
    </citation>
    <scope>NUCLEOTIDE SEQUENCE [LARGE SCALE GENOMIC DNA]</scope>
    <source>
        <strain evidence="1 2">MP7CTX6</strain>
    </source>
</reference>
<organism evidence="1 2">
    <name type="scientific">Pedobacter cryoconitis</name>
    <dbReference type="NCBI Taxonomy" id="188932"/>
    <lineage>
        <taxon>Bacteria</taxon>
        <taxon>Pseudomonadati</taxon>
        <taxon>Bacteroidota</taxon>
        <taxon>Sphingobacteriia</taxon>
        <taxon>Sphingobacteriales</taxon>
        <taxon>Sphingobacteriaceae</taxon>
        <taxon>Pedobacter</taxon>
    </lineage>
</organism>
<proteinExistence type="predicted"/>
<accession>A0A7W8YV23</accession>
<gene>
    <name evidence="1" type="ORF">HDE69_003407</name>
</gene>
<comment type="caution">
    <text evidence="1">The sequence shown here is derived from an EMBL/GenBank/DDBJ whole genome shotgun (WGS) entry which is preliminary data.</text>
</comment>
<dbReference type="EMBL" id="JACHCF010000008">
    <property type="protein sequence ID" value="MBB5622332.1"/>
    <property type="molecule type" value="Genomic_DNA"/>
</dbReference>